<dbReference type="InterPro" id="IPR050696">
    <property type="entry name" value="FtsA/MreB"/>
</dbReference>
<dbReference type="InterPro" id="IPR043129">
    <property type="entry name" value="ATPase_NBD"/>
</dbReference>
<dbReference type="PANTHER" id="PTHR32432">
    <property type="entry name" value="CELL DIVISION PROTEIN FTSA-RELATED"/>
    <property type="match status" value="1"/>
</dbReference>
<dbReference type="PANTHER" id="PTHR32432:SF13">
    <property type="entry name" value="ETHANOLAMINE AMMONIA-LYASE REACTIVASE EUTA"/>
    <property type="match status" value="1"/>
</dbReference>
<comment type="caution">
    <text evidence="1">The sequence shown here is derived from an EMBL/GenBank/DDBJ whole genome shotgun (WGS) entry which is preliminary data.</text>
</comment>
<dbReference type="NCBIfam" id="NF007992">
    <property type="entry name" value="PRK10719.1-3"/>
    <property type="match status" value="1"/>
</dbReference>
<dbReference type="InterPro" id="IPR009377">
    <property type="entry name" value="EutA"/>
</dbReference>
<reference evidence="1 2" key="1">
    <citation type="submission" date="2009-12" db="EMBL/GenBank/DDBJ databases">
        <authorList>
            <person name="Lefebure T."/>
            <person name="Cornejo O.E."/>
            <person name="Pavinski Bitar P.D."/>
            <person name="Lang P."/>
            <person name="Stanhope M.J."/>
        </authorList>
    </citation>
    <scope>NUCLEOTIDE SEQUENCE [LARGE SCALE GENOMIC DNA]</scope>
    <source>
        <strain evidence="1 2">FA-1</strain>
    </source>
</reference>
<gene>
    <name evidence="1" type="primary">eutA</name>
    <name evidence="1" type="ORF">SRA_04261</name>
</gene>
<keyword evidence="1" id="KW-0456">Lyase</keyword>
<name>A0ABN0GTK6_STRRT</name>
<dbReference type="GO" id="GO:0016829">
    <property type="term" value="F:lyase activity"/>
    <property type="evidence" value="ECO:0007669"/>
    <property type="project" value="UniProtKB-KW"/>
</dbReference>
<dbReference type="RefSeq" id="WP_003087950.1">
    <property type="nucleotide sequence ID" value="NZ_AJTZ01000005.1"/>
</dbReference>
<protein>
    <submittedName>
        <fullName evidence="1">Reactivating factor for ethanolamine ammonia lyase</fullName>
    </submittedName>
</protein>
<organism evidence="1 2">
    <name type="scientific">Streptococcus ratti FA-1 = DSM 20564</name>
    <dbReference type="NCBI Taxonomy" id="699248"/>
    <lineage>
        <taxon>Bacteria</taxon>
        <taxon>Bacillati</taxon>
        <taxon>Bacillota</taxon>
        <taxon>Bacilli</taxon>
        <taxon>Lactobacillales</taxon>
        <taxon>Streptococcaceae</taxon>
        <taxon>Streptococcus</taxon>
    </lineage>
</organism>
<dbReference type="PIRSF" id="PIRSF012293">
    <property type="entry name" value="EutA"/>
    <property type="match status" value="1"/>
</dbReference>
<dbReference type="SUPFAM" id="SSF53067">
    <property type="entry name" value="Actin-like ATPase domain"/>
    <property type="match status" value="1"/>
</dbReference>
<sequence>MAETLLSIGVDIGTSTTQLTLSLITFENMASSFTVPRVVITDKKVIYKSAIIITPIDDQNHIDSQKIQEFIVGEYEKADIRKTDVQTGAVIITGESARKDNAKSVAEALSGFVGDFVVATAGPDLESIIAGKGSGACRYSAEHHNLVVNLDIGGGTTNIAVFQDGDVLDTGCFDIGGRQIKINEQGKISYLAPKVKKIVDSEHLSLREGGSPKLDEIYTVIDIFIQVLGNAIGQGRKSPYYDLLITNKGLNLENYEKIEHLSFSGGVAECIKEKHFKTYQYGDIGVLFGKRLKESWLFENNDVISTAETIRATVVGAGSHTMDISGSTIAYDRQAIPLKSLPVVRFSAAEMAQQEKLPEMIKNKIMWHNSDGVQNCALSFVGYQSPTYQNITDLGDAIYEGSRILRKKGFPIVVVIENDMGKSLGHYLKAKLKGSNNLVCIDRVIAGNGDYIDIGEPIAKGEVLPVVVKTLVFN</sequence>
<dbReference type="Pfam" id="PF06277">
    <property type="entry name" value="EutA"/>
    <property type="match status" value="1"/>
</dbReference>
<keyword evidence="2" id="KW-1185">Reference proteome</keyword>
<evidence type="ECO:0000313" key="2">
    <source>
        <dbReference type="Proteomes" id="UP000007815"/>
    </source>
</evidence>
<dbReference type="EMBL" id="AJTZ01000005">
    <property type="protein sequence ID" value="EJN93720.1"/>
    <property type="molecule type" value="Genomic_DNA"/>
</dbReference>
<dbReference type="Gene3D" id="3.30.420.40">
    <property type="match status" value="1"/>
</dbReference>
<dbReference type="Proteomes" id="UP000007815">
    <property type="component" value="Unassembled WGS sequence"/>
</dbReference>
<proteinExistence type="predicted"/>
<evidence type="ECO:0000313" key="1">
    <source>
        <dbReference type="EMBL" id="EJN93720.1"/>
    </source>
</evidence>
<accession>A0ABN0GTK6</accession>